<evidence type="ECO:0000256" key="12">
    <source>
        <dbReference type="SAM" id="Phobius"/>
    </source>
</evidence>
<evidence type="ECO:0000256" key="5">
    <source>
        <dbReference type="ARBA" id="ARBA00022692"/>
    </source>
</evidence>
<keyword evidence="8 12" id="KW-1133">Transmembrane helix</keyword>
<sequence>MFLFQMDLKSLFIVAVTLFSSALCQTEEAASAKLLVSKQVLNKYLVESMDVVVKYTIYNIGNSVATNVVVSDSSFPPEAFEIQGGQFKFVIDRVPPQTNVTHVVIVQPKSYGAFNFSFAEVSYKASENAEDLQVGISSEPGEGRVVPYYEYYKKFSPHLGDWAAFAFMTLPPLLIPFLLWFQSKTKYEKLAGGKTKKSKD</sequence>
<dbReference type="KEGG" id="dci:103523921"/>
<keyword evidence="9 11" id="KW-0472">Membrane</keyword>
<dbReference type="STRING" id="121845.A0A1S4ERY6"/>
<accession>A0A1S4ERY6</accession>
<protein>
    <recommendedName>
        <fullName evidence="4 11">Translocon-associated protein subunit beta</fullName>
        <shortName evidence="11">TRAP-beta</shortName>
    </recommendedName>
    <alternativeName>
        <fullName evidence="11">Signal sequence receptor subunit beta</fullName>
    </alternativeName>
</protein>
<dbReference type="GeneID" id="103523921"/>
<evidence type="ECO:0000256" key="1">
    <source>
        <dbReference type="ARBA" id="ARBA00002838"/>
    </source>
</evidence>
<feature type="chain" id="PRO_5010356960" description="Translocon-associated protein subunit beta" evidence="13">
    <location>
        <begin position="25"/>
        <end position="200"/>
    </location>
</feature>
<organism evidence="14 15">
    <name type="scientific">Diaphorina citri</name>
    <name type="common">Asian citrus psyllid</name>
    <dbReference type="NCBI Taxonomy" id="121845"/>
    <lineage>
        <taxon>Eukaryota</taxon>
        <taxon>Metazoa</taxon>
        <taxon>Ecdysozoa</taxon>
        <taxon>Arthropoda</taxon>
        <taxon>Hexapoda</taxon>
        <taxon>Insecta</taxon>
        <taxon>Pterygota</taxon>
        <taxon>Neoptera</taxon>
        <taxon>Paraneoptera</taxon>
        <taxon>Hemiptera</taxon>
        <taxon>Sternorrhyncha</taxon>
        <taxon>Psylloidea</taxon>
        <taxon>Psyllidae</taxon>
        <taxon>Diaphorininae</taxon>
        <taxon>Diaphorina</taxon>
    </lineage>
</organism>
<dbReference type="InterPro" id="IPR008856">
    <property type="entry name" value="TRAP_beta"/>
</dbReference>
<dbReference type="PaxDb" id="121845-A0A1S4ERY6"/>
<comment type="similarity">
    <text evidence="3 11">Belongs to the TRAP-beta family.</text>
</comment>
<dbReference type="Proteomes" id="UP000079169">
    <property type="component" value="Unplaced"/>
</dbReference>
<dbReference type="AlphaFoldDB" id="A0A1S4ERY6"/>
<evidence type="ECO:0000256" key="13">
    <source>
        <dbReference type="SAM" id="SignalP"/>
    </source>
</evidence>
<evidence type="ECO:0000256" key="7">
    <source>
        <dbReference type="ARBA" id="ARBA00022824"/>
    </source>
</evidence>
<feature type="transmembrane region" description="Helical" evidence="12">
    <location>
        <begin position="162"/>
        <end position="181"/>
    </location>
</feature>
<dbReference type="PIRSF" id="PIRSF016400">
    <property type="entry name" value="TRAP_beta"/>
    <property type="match status" value="1"/>
</dbReference>
<keyword evidence="6 13" id="KW-0732">Signal</keyword>
<gene>
    <name evidence="15" type="primary">LOC103523921</name>
</gene>
<evidence type="ECO:0000256" key="3">
    <source>
        <dbReference type="ARBA" id="ARBA00005610"/>
    </source>
</evidence>
<dbReference type="PANTHER" id="PTHR12861">
    <property type="entry name" value="TRANSLOCON-ASSOCIATED PROTEIN, BETA SUBUNIT PRECURSOR TRAP-BETA SIGNAL SEQUENCE RECEPTOR BETA SUBUNIT"/>
    <property type="match status" value="1"/>
</dbReference>
<evidence type="ECO:0000256" key="4">
    <source>
        <dbReference type="ARBA" id="ARBA00021110"/>
    </source>
</evidence>
<evidence type="ECO:0000313" key="14">
    <source>
        <dbReference type="Proteomes" id="UP000079169"/>
    </source>
</evidence>
<dbReference type="GO" id="GO:0005789">
    <property type="term" value="C:endoplasmic reticulum membrane"/>
    <property type="evidence" value="ECO:0007669"/>
    <property type="project" value="UniProtKB-SubCell"/>
</dbReference>
<evidence type="ECO:0000256" key="11">
    <source>
        <dbReference type="PIRNR" id="PIRNR016400"/>
    </source>
</evidence>
<comment type="subunit">
    <text evidence="11">Heterotetramer of TRAP-alpha, TRAP-beta, TRAP-delta and TRAP-gamma.</text>
</comment>
<evidence type="ECO:0000256" key="2">
    <source>
        <dbReference type="ARBA" id="ARBA00004115"/>
    </source>
</evidence>
<proteinExistence type="inferred from homology"/>
<feature type="signal peptide" evidence="13">
    <location>
        <begin position="1"/>
        <end position="24"/>
    </location>
</feature>
<evidence type="ECO:0000313" key="15">
    <source>
        <dbReference type="RefSeq" id="XP_017304959.1"/>
    </source>
</evidence>
<keyword evidence="5 12" id="KW-0812">Transmembrane</keyword>
<name>A0A1S4ERY6_DIACI</name>
<evidence type="ECO:0000256" key="8">
    <source>
        <dbReference type="ARBA" id="ARBA00022989"/>
    </source>
</evidence>
<keyword evidence="10" id="KW-0325">Glycoprotein</keyword>
<evidence type="ECO:0000256" key="6">
    <source>
        <dbReference type="ARBA" id="ARBA00022729"/>
    </source>
</evidence>
<keyword evidence="14" id="KW-1185">Reference proteome</keyword>
<comment type="function">
    <text evidence="1 11">TRAP proteins are part of a complex whose function is to bind calcium to the ER membrane and thereby regulate the retention of ER resident proteins.</text>
</comment>
<dbReference type="PANTHER" id="PTHR12861:SF3">
    <property type="entry name" value="TRANSLOCON-ASSOCIATED PROTEIN SUBUNIT BETA"/>
    <property type="match status" value="1"/>
</dbReference>
<dbReference type="RefSeq" id="XP_017304959.1">
    <property type="nucleotide sequence ID" value="XM_017449470.2"/>
</dbReference>
<keyword evidence="7 11" id="KW-0256">Endoplasmic reticulum</keyword>
<evidence type="ECO:0000256" key="9">
    <source>
        <dbReference type="ARBA" id="ARBA00023136"/>
    </source>
</evidence>
<comment type="subcellular location">
    <subcellularLocation>
        <location evidence="2">Endoplasmic reticulum membrane</location>
        <topology evidence="2">Single-pass type I membrane protein</topology>
    </subcellularLocation>
</comment>
<reference evidence="15" key="1">
    <citation type="submission" date="2025-08" db="UniProtKB">
        <authorList>
            <consortium name="RefSeq"/>
        </authorList>
    </citation>
    <scope>IDENTIFICATION</scope>
</reference>
<evidence type="ECO:0000256" key="10">
    <source>
        <dbReference type="ARBA" id="ARBA00023180"/>
    </source>
</evidence>
<dbReference type="Pfam" id="PF05753">
    <property type="entry name" value="TRAP_beta"/>
    <property type="match status" value="1"/>
</dbReference>